<organism evidence="2 3">
    <name type="scientific">Diacronema lutheri</name>
    <name type="common">Unicellular marine alga</name>
    <name type="synonym">Monochrysis lutheri</name>
    <dbReference type="NCBI Taxonomy" id="2081491"/>
    <lineage>
        <taxon>Eukaryota</taxon>
        <taxon>Haptista</taxon>
        <taxon>Haptophyta</taxon>
        <taxon>Pavlovophyceae</taxon>
        <taxon>Pavlovales</taxon>
        <taxon>Pavlovaceae</taxon>
        <taxon>Diacronema</taxon>
    </lineage>
</organism>
<feature type="compositionally biased region" description="Low complexity" evidence="1">
    <location>
        <begin position="235"/>
        <end position="265"/>
    </location>
</feature>
<feature type="region of interest" description="Disordered" evidence="1">
    <location>
        <begin position="380"/>
        <end position="475"/>
    </location>
</feature>
<feature type="region of interest" description="Disordered" evidence="1">
    <location>
        <begin position="169"/>
        <end position="265"/>
    </location>
</feature>
<feature type="compositionally biased region" description="Basic and acidic residues" evidence="1">
    <location>
        <begin position="182"/>
        <end position="192"/>
    </location>
</feature>
<feature type="compositionally biased region" description="Low complexity" evidence="1">
    <location>
        <begin position="452"/>
        <end position="475"/>
    </location>
</feature>
<feature type="compositionally biased region" description="Low complexity" evidence="1">
    <location>
        <begin position="319"/>
        <end position="339"/>
    </location>
</feature>
<evidence type="ECO:0000256" key="1">
    <source>
        <dbReference type="SAM" id="MobiDB-lite"/>
    </source>
</evidence>
<feature type="compositionally biased region" description="Pro residues" evidence="1">
    <location>
        <begin position="413"/>
        <end position="424"/>
    </location>
</feature>
<feature type="region of interest" description="Disordered" evidence="1">
    <location>
        <begin position="108"/>
        <end position="148"/>
    </location>
</feature>
<sequence>MSYTRAKPAFQPAGSRILTPGVAVTSTALGYATLLPKTDKLALSTESEARNVAVQQHWEAIRAGTQPPAERTPAAGGQAVTGAQMKAALMGHSLVLGFNDAYKEGLTHNPKPQRQFHRSTTPLAGDGIGGDARAADHVAEPPPAAAPLRALGDASANAEWARHTAYAIDERRVQASPPAHRSPLEKETRADGAWRAYTHAQPRAEPRAPAERPREETQMRSPRGAGPPAARLREPSVSAPPRAHASSPPRAHNGAPAARPSSPSAIVSGMSPAAVGRAVGEYAGWALRPTTARTITGDEPAMGVRPLVEQQPPVAAHSLPQPLERAQRPLRPLRAPAARTPHRRSPDDARAEQPRSSAAVHQGWPWPPMTRVALPAHGERAPAAQLHAARAQPSAVRALAPPVARSAPHAPLAQPPQPPQPPRGAPYVPAETGETGPAENAGGGGPKPQRLAALAQPSTRAPAAARPAAPAAVGAGLGGAAAHFAPAPRLL</sequence>
<dbReference type="OrthoDB" id="10584117at2759"/>
<dbReference type="AlphaFoldDB" id="A0A8J5X675"/>
<proteinExistence type="predicted"/>
<keyword evidence="3" id="KW-1185">Reference proteome</keyword>
<comment type="caution">
    <text evidence="2">The sequence shown here is derived from an EMBL/GenBank/DDBJ whole genome shotgun (WGS) entry which is preliminary data.</text>
</comment>
<feature type="compositionally biased region" description="Basic and acidic residues" evidence="1">
    <location>
        <begin position="344"/>
        <end position="353"/>
    </location>
</feature>
<accession>A0A8J5X675</accession>
<feature type="compositionally biased region" description="Basic and acidic residues" evidence="1">
    <location>
        <begin position="202"/>
        <end position="218"/>
    </location>
</feature>
<feature type="region of interest" description="Disordered" evidence="1">
    <location>
        <begin position="319"/>
        <end position="366"/>
    </location>
</feature>
<gene>
    <name evidence="2" type="ORF">KFE25_011769</name>
</gene>
<name>A0A8J5X675_DIALT</name>
<protein>
    <submittedName>
        <fullName evidence="2">Uncharacterized protein</fullName>
    </submittedName>
</protein>
<evidence type="ECO:0000313" key="3">
    <source>
        <dbReference type="Proteomes" id="UP000751190"/>
    </source>
</evidence>
<reference evidence="2" key="1">
    <citation type="submission" date="2021-05" db="EMBL/GenBank/DDBJ databases">
        <title>The genome of the haptophyte Pavlova lutheri (Diacronema luteri, Pavlovales) - a model for lipid biosynthesis in eukaryotic algae.</title>
        <authorList>
            <person name="Hulatt C.J."/>
            <person name="Posewitz M.C."/>
        </authorList>
    </citation>
    <scope>NUCLEOTIDE SEQUENCE</scope>
    <source>
        <strain evidence="2">NIVA-4/92</strain>
    </source>
</reference>
<dbReference type="Proteomes" id="UP000751190">
    <property type="component" value="Unassembled WGS sequence"/>
</dbReference>
<evidence type="ECO:0000313" key="2">
    <source>
        <dbReference type="EMBL" id="KAG8460278.1"/>
    </source>
</evidence>
<dbReference type="EMBL" id="JAGTXO010000033">
    <property type="protein sequence ID" value="KAG8460278.1"/>
    <property type="molecule type" value="Genomic_DNA"/>
</dbReference>
<feature type="compositionally biased region" description="Low complexity" evidence="1">
    <location>
        <begin position="381"/>
        <end position="395"/>
    </location>
</feature>